<organism evidence="3 5">
    <name type="scientific">Jannaschia seohaensis</name>
    <dbReference type="NCBI Taxonomy" id="475081"/>
    <lineage>
        <taxon>Bacteria</taxon>
        <taxon>Pseudomonadati</taxon>
        <taxon>Pseudomonadota</taxon>
        <taxon>Alphaproteobacteria</taxon>
        <taxon>Rhodobacterales</taxon>
        <taxon>Roseobacteraceae</taxon>
        <taxon>Jannaschia</taxon>
    </lineage>
</organism>
<dbReference type="EMBL" id="QGDJ01000009">
    <property type="protein sequence ID" value="PWJ16231.1"/>
    <property type="molecule type" value="Genomic_DNA"/>
</dbReference>
<accession>A0A2Y9AYE6</accession>
<sequence>MRSVLLLALMLAAPAYAQTVRPPDAARLEAFHHHLGLALHVALARGTAADRAVLVETLSGAAGPLVGAEGAWACRTLKLGGITDLTVYPNFRCRISRGSDGLVLIKETGSQRLKGRILEDGTFLGVGHVGTAPATDYAGLPPLDQTPVEPNQTTADVGRFELLSPDRARLMLPAPLLESRFDLLYLTR</sequence>
<dbReference type="InterPro" id="IPR032609">
    <property type="entry name" value="DUF4893"/>
</dbReference>
<feature type="chain" id="PRO_5036326974" evidence="1">
    <location>
        <begin position="18"/>
        <end position="188"/>
    </location>
</feature>
<evidence type="ECO:0000313" key="5">
    <source>
        <dbReference type="Proteomes" id="UP000251571"/>
    </source>
</evidence>
<dbReference type="Pfam" id="PF16233">
    <property type="entry name" value="DUF4893"/>
    <property type="match status" value="1"/>
</dbReference>
<evidence type="ECO:0000256" key="1">
    <source>
        <dbReference type="SAM" id="SignalP"/>
    </source>
</evidence>
<dbReference type="Proteomes" id="UP000245839">
    <property type="component" value="Unassembled WGS sequence"/>
</dbReference>
<evidence type="ECO:0000313" key="3">
    <source>
        <dbReference type="EMBL" id="SSA49294.1"/>
    </source>
</evidence>
<keyword evidence="1" id="KW-0732">Signal</keyword>
<protein>
    <submittedName>
        <fullName evidence="2">Uncharacterized protein DUF4893</fullName>
    </submittedName>
</protein>
<reference evidence="2 4" key="2">
    <citation type="submission" date="2018-03" db="EMBL/GenBank/DDBJ databases">
        <title>Genomic Encyclopedia of Archaeal and Bacterial Type Strains, Phase II (KMG-II): from individual species to whole genera.</title>
        <authorList>
            <person name="Goeker M."/>
        </authorList>
    </citation>
    <scope>NUCLEOTIDE SEQUENCE [LARGE SCALE GENOMIC DNA]</scope>
    <source>
        <strain evidence="2 4">DSM 25227</strain>
    </source>
</reference>
<dbReference type="EMBL" id="UETC01000009">
    <property type="protein sequence ID" value="SSA49294.1"/>
    <property type="molecule type" value="Genomic_DNA"/>
</dbReference>
<keyword evidence="4" id="KW-1185">Reference proteome</keyword>
<reference evidence="3 5" key="1">
    <citation type="submission" date="2016-10" db="EMBL/GenBank/DDBJ databases">
        <authorList>
            <person name="Cai Z."/>
        </authorList>
    </citation>
    <scope>NUCLEOTIDE SEQUENCE [LARGE SCALE GENOMIC DNA]</scope>
    <source>
        <strain evidence="3 5">DSM 25227</strain>
    </source>
</reference>
<proteinExistence type="predicted"/>
<evidence type="ECO:0000313" key="2">
    <source>
        <dbReference type="EMBL" id="PWJ16231.1"/>
    </source>
</evidence>
<dbReference type="RefSeq" id="WP_109565438.1">
    <property type="nucleotide sequence ID" value="NZ_QGDJ01000009.1"/>
</dbReference>
<name>A0A2Y9AYE6_9RHOB</name>
<gene>
    <name evidence="2" type="ORF">BCF38_109116</name>
    <name evidence="3" type="ORF">SAMN05421539_109116</name>
</gene>
<dbReference type="OrthoDB" id="9153930at2"/>
<dbReference type="Proteomes" id="UP000251571">
    <property type="component" value="Unassembled WGS sequence"/>
</dbReference>
<evidence type="ECO:0000313" key="4">
    <source>
        <dbReference type="Proteomes" id="UP000245839"/>
    </source>
</evidence>
<feature type="signal peptide" evidence="1">
    <location>
        <begin position="1"/>
        <end position="17"/>
    </location>
</feature>
<dbReference type="AlphaFoldDB" id="A0A2Y9AYE6"/>